<dbReference type="Pfam" id="PF14214">
    <property type="entry name" value="Helitron_like_N"/>
    <property type="match status" value="1"/>
</dbReference>
<evidence type="ECO:0000313" key="2">
    <source>
        <dbReference type="EMBL" id="PBK92347.1"/>
    </source>
</evidence>
<proteinExistence type="predicted"/>
<organism evidence="2 3">
    <name type="scientific">Armillaria gallica</name>
    <name type="common">Bulbous honey fungus</name>
    <name type="synonym">Armillaria bulbosa</name>
    <dbReference type="NCBI Taxonomy" id="47427"/>
    <lineage>
        <taxon>Eukaryota</taxon>
        <taxon>Fungi</taxon>
        <taxon>Dikarya</taxon>
        <taxon>Basidiomycota</taxon>
        <taxon>Agaricomycotina</taxon>
        <taxon>Agaricomycetes</taxon>
        <taxon>Agaricomycetidae</taxon>
        <taxon>Agaricales</taxon>
        <taxon>Marasmiineae</taxon>
        <taxon>Physalacriaceae</taxon>
        <taxon>Armillaria</taxon>
    </lineage>
</organism>
<dbReference type="OrthoDB" id="432234at2759"/>
<protein>
    <recommendedName>
        <fullName evidence="1">Helitron helicase-like domain-containing protein</fullName>
    </recommendedName>
</protein>
<evidence type="ECO:0000313" key="3">
    <source>
        <dbReference type="Proteomes" id="UP000217790"/>
    </source>
</evidence>
<keyword evidence="3" id="KW-1185">Reference proteome</keyword>
<dbReference type="InParanoid" id="A0A2H3DTB7"/>
<dbReference type="InterPro" id="IPR025476">
    <property type="entry name" value="Helitron_helicase-like"/>
</dbReference>
<dbReference type="EMBL" id="KZ293659">
    <property type="protein sequence ID" value="PBK92347.1"/>
    <property type="molecule type" value="Genomic_DNA"/>
</dbReference>
<dbReference type="STRING" id="47427.A0A2H3DTB7"/>
<dbReference type="AlphaFoldDB" id="A0A2H3DTB7"/>
<name>A0A2H3DTB7_ARMGA</name>
<evidence type="ECO:0000259" key="1">
    <source>
        <dbReference type="Pfam" id="PF14214"/>
    </source>
</evidence>
<dbReference type="Proteomes" id="UP000217790">
    <property type="component" value="Unassembled WGS sequence"/>
</dbReference>
<gene>
    <name evidence="2" type="ORF">ARMGADRAFT_1031212</name>
</gene>
<feature type="domain" description="Helitron helicase-like" evidence="1">
    <location>
        <begin position="2"/>
        <end position="52"/>
    </location>
</feature>
<reference evidence="3" key="1">
    <citation type="journal article" date="2017" name="Nat. Ecol. Evol.">
        <title>Genome expansion and lineage-specific genetic innovations in the forest pathogenic fungi Armillaria.</title>
        <authorList>
            <person name="Sipos G."/>
            <person name="Prasanna A.N."/>
            <person name="Walter M.C."/>
            <person name="O'Connor E."/>
            <person name="Balint B."/>
            <person name="Krizsan K."/>
            <person name="Kiss B."/>
            <person name="Hess J."/>
            <person name="Varga T."/>
            <person name="Slot J."/>
            <person name="Riley R."/>
            <person name="Boka B."/>
            <person name="Rigling D."/>
            <person name="Barry K."/>
            <person name="Lee J."/>
            <person name="Mihaltcheva S."/>
            <person name="LaButti K."/>
            <person name="Lipzen A."/>
            <person name="Waldron R."/>
            <person name="Moloney N.M."/>
            <person name="Sperisen C."/>
            <person name="Kredics L."/>
            <person name="Vagvoelgyi C."/>
            <person name="Patrignani A."/>
            <person name="Fitzpatrick D."/>
            <person name="Nagy I."/>
            <person name="Doyle S."/>
            <person name="Anderson J.B."/>
            <person name="Grigoriev I.V."/>
            <person name="Gueldener U."/>
            <person name="Muensterkoetter M."/>
            <person name="Nagy L.G."/>
        </authorList>
    </citation>
    <scope>NUCLEOTIDE SEQUENCE [LARGE SCALE GENOMIC DNA]</scope>
    <source>
        <strain evidence="3">Ar21-2</strain>
    </source>
</reference>
<sequence>MASDPFTATEYFHLIITIILEELFGIKAAMVNAYIGAVESQGRGTLHLHILLWLRESPSLKAMIEALLSEAFRDKMKEFIRANITADLDGASAEEIDKMSTQTAISYARPMHPSEPDYQAHRNESLMSVAQTVQYHKCKPGMCVKKNKEGRPICKRKAPFPMSSDAWVLPTGEWGPKWTSANIVA</sequence>
<accession>A0A2H3DTB7</accession>